<protein>
    <submittedName>
        <fullName evidence="2">Uncharacterized protein</fullName>
    </submittedName>
</protein>
<proteinExistence type="predicted"/>
<dbReference type="Proteomes" id="UP000683360">
    <property type="component" value="Unassembled WGS sequence"/>
</dbReference>
<feature type="transmembrane region" description="Helical" evidence="1">
    <location>
        <begin position="182"/>
        <end position="202"/>
    </location>
</feature>
<comment type="caution">
    <text evidence="2">The sequence shown here is derived from an EMBL/GenBank/DDBJ whole genome shotgun (WGS) entry which is preliminary data.</text>
</comment>
<feature type="transmembrane region" description="Helical" evidence="1">
    <location>
        <begin position="255"/>
        <end position="276"/>
    </location>
</feature>
<organism evidence="2 3">
    <name type="scientific">Mytilus edulis</name>
    <name type="common">Blue mussel</name>
    <dbReference type="NCBI Taxonomy" id="6550"/>
    <lineage>
        <taxon>Eukaryota</taxon>
        <taxon>Metazoa</taxon>
        <taxon>Spiralia</taxon>
        <taxon>Lophotrochozoa</taxon>
        <taxon>Mollusca</taxon>
        <taxon>Bivalvia</taxon>
        <taxon>Autobranchia</taxon>
        <taxon>Pteriomorphia</taxon>
        <taxon>Mytilida</taxon>
        <taxon>Mytiloidea</taxon>
        <taxon>Mytilidae</taxon>
        <taxon>Mytilinae</taxon>
        <taxon>Mytilus</taxon>
    </lineage>
</organism>
<evidence type="ECO:0000256" key="1">
    <source>
        <dbReference type="SAM" id="Phobius"/>
    </source>
</evidence>
<dbReference type="OrthoDB" id="5967862at2759"/>
<reference evidence="2" key="1">
    <citation type="submission" date="2021-03" db="EMBL/GenBank/DDBJ databases">
        <authorList>
            <person name="Bekaert M."/>
        </authorList>
    </citation>
    <scope>NUCLEOTIDE SEQUENCE</scope>
</reference>
<keyword evidence="1" id="KW-0812">Transmembrane</keyword>
<gene>
    <name evidence="2" type="ORF">MEDL_3679</name>
</gene>
<feature type="transmembrane region" description="Helical" evidence="1">
    <location>
        <begin position="222"/>
        <end position="243"/>
    </location>
</feature>
<accession>A0A8S3PXH0</accession>
<evidence type="ECO:0000313" key="2">
    <source>
        <dbReference type="EMBL" id="CAG2188248.1"/>
    </source>
</evidence>
<feature type="transmembrane region" description="Helical" evidence="1">
    <location>
        <begin position="152"/>
        <end position="170"/>
    </location>
</feature>
<feature type="transmembrane region" description="Helical" evidence="1">
    <location>
        <begin position="114"/>
        <end position="132"/>
    </location>
</feature>
<name>A0A8S3PXH0_MYTED</name>
<sequence>MAELSTELYWDHGGESLGDISPFTTENDENTPLHRSKRDEGMNLNYLQTLQLIQNLEETSDILRSYLTEIDADLEKKQASREQSSGTLTNGSRCRDYMCKKCLSVLRTVTGTKTIIFTVILQGINLLIQTIIDFLPQNDTTAVLEASSATMIILQLINLVLIIITSANLARQMISGIQPVSWIFLIQSYIATLLLFAGLYTITKRLKPSSWKYLREDVDDPVYIAIIYCKFLYFSVSTGTLCGNVDITPYDWYNCIFVSMQMLLSFMYFASILGHACMPLNSAKKDRVLSRLASVNSPRGSRAPSRIITPNHSSSRLLEADYANYGSTVDRSEKDDK</sequence>
<evidence type="ECO:0000313" key="3">
    <source>
        <dbReference type="Proteomes" id="UP000683360"/>
    </source>
</evidence>
<dbReference type="AlphaFoldDB" id="A0A8S3PXH0"/>
<keyword evidence="1" id="KW-0472">Membrane</keyword>
<keyword evidence="1" id="KW-1133">Transmembrane helix</keyword>
<keyword evidence="3" id="KW-1185">Reference proteome</keyword>
<dbReference type="EMBL" id="CAJPWZ010000205">
    <property type="protein sequence ID" value="CAG2188248.1"/>
    <property type="molecule type" value="Genomic_DNA"/>
</dbReference>